<dbReference type="PANTHER" id="PTHR39596">
    <property type="match status" value="1"/>
</dbReference>
<organism evidence="2 3">
    <name type="scientific">Viridothelium virens</name>
    <name type="common">Speckled blister lichen</name>
    <name type="synonym">Trypethelium virens</name>
    <dbReference type="NCBI Taxonomy" id="1048519"/>
    <lineage>
        <taxon>Eukaryota</taxon>
        <taxon>Fungi</taxon>
        <taxon>Dikarya</taxon>
        <taxon>Ascomycota</taxon>
        <taxon>Pezizomycotina</taxon>
        <taxon>Dothideomycetes</taxon>
        <taxon>Dothideomycetes incertae sedis</taxon>
        <taxon>Trypetheliales</taxon>
        <taxon>Trypetheliaceae</taxon>
        <taxon>Viridothelium</taxon>
    </lineage>
</organism>
<reference evidence="2" key="1">
    <citation type="journal article" date="2020" name="Stud. Mycol.">
        <title>101 Dothideomycetes genomes: a test case for predicting lifestyles and emergence of pathogens.</title>
        <authorList>
            <person name="Haridas S."/>
            <person name="Albert R."/>
            <person name="Binder M."/>
            <person name="Bloem J."/>
            <person name="Labutti K."/>
            <person name="Salamov A."/>
            <person name="Andreopoulos B."/>
            <person name="Baker S."/>
            <person name="Barry K."/>
            <person name="Bills G."/>
            <person name="Bluhm B."/>
            <person name="Cannon C."/>
            <person name="Castanera R."/>
            <person name="Culley D."/>
            <person name="Daum C."/>
            <person name="Ezra D."/>
            <person name="Gonzalez J."/>
            <person name="Henrissat B."/>
            <person name="Kuo A."/>
            <person name="Liang C."/>
            <person name="Lipzen A."/>
            <person name="Lutzoni F."/>
            <person name="Magnuson J."/>
            <person name="Mondo S."/>
            <person name="Nolan M."/>
            <person name="Ohm R."/>
            <person name="Pangilinan J."/>
            <person name="Park H.-J."/>
            <person name="Ramirez L."/>
            <person name="Alfaro M."/>
            <person name="Sun H."/>
            <person name="Tritt A."/>
            <person name="Yoshinaga Y."/>
            <person name="Zwiers L.-H."/>
            <person name="Turgeon B."/>
            <person name="Goodwin S."/>
            <person name="Spatafora J."/>
            <person name="Crous P."/>
            <person name="Grigoriev I."/>
        </authorList>
    </citation>
    <scope>NUCLEOTIDE SEQUENCE</scope>
    <source>
        <strain evidence="2">Tuck. ex Michener</strain>
    </source>
</reference>
<accession>A0A6A6GRN8</accession>
<feature type="domain" description="Heterokaryon incompatibility" evidence="1">
    <location>
        <begin position="316"/>
        <end position="366"/>
    </location>
</feature>
<dbReference type="EMBL" id="ML991962">
    <property type="protein sequence ID" value="KAF2228424.1"/>
    <property type="molecule type" value="Genomic_DNA"/>
</dbReference>
<protein>
    <recommendedName>
        <fullName evidence="1">Heterokaryon incompatibility domain-containing protein</fullName>
    </recommendedName>
</protein>
<evidence type="ECO:0000313" key="3">
    <source>
        <dbReference type="Proteomes" id="UP000800092"/>
    </source>
</evidence>
<sequence length="690" mass="77584">MLSRLPELPPELPLEDLAPFESQNANNIFPPAYTKMLEAGSERTGWGQLKVVSLLDGCTIRLALAIANHSDDSYDHSLGYDTKFYLDRVARILELLVDHRLTYAPKSPCARTILIAYLWSTWQRSVTLFLSVVLSARNSQIYDAFNGDTMLALSYPKFFSRHSFTTAWRGLPDQISQYMCAWAFKLLQNSRISLALDFRNFHRRFAEAHPHSQPRCTTTSQVCYGSSPEMCGRFNCKQLVFGDQSLHDNTCRGCKRTVWDTKSYMKISGGRAVDISRGSSKIQYRRADTQTLAISHVWSHGQGGRPSTGINKCLHRRYVNLARKHGCKSYWIDTVCIPEDHDLRREAISHINDIFGNSKITLVCDRDLSSLSVPDGDDDVAQMERLLATLLVCDWNVRAWTMLESVRGQRNVHLLCAKNQTVSFAELVHNILSKGALDIAILSITSMHLLVRTWQGKFNIVHAGAILSHRYATRVGDDVVIWSLMSAKQKSGITSDPLVFWKASQGCFLNTGYLMSSVPRLTDTKGLNWAPCSPNVQSQASYSRNSSSNTFFSDGDGSEVGLVTAKGLEAIWLVHQIEPGDDEKYGGDGMVSLSGISGSGQTTVNLCWERVLELRQTHHRVCLLMPKSQSSGRQFDAEQERDPLLVTAFSDSPNVKMSKTCEDEWNWAGVYEWPSQIPLPEMDWEKILLM</sequence>
<gene>
    <name evidence="2" type="ORF">EV356DRAFT_581599</name>
</gene>
<keyword evidence="3" id="KW-1185">Reference proteome</keyword>
<evidence type="ECO:0000259" key="1">
    <source>
        <dbReference type="Pfam" id="PF06985"/>
    </source>
</evidence>
<evidence type="ECO:0000313" key="2">
    <source>
        <dbReference type="EMBL" id="KAF2228424.1"/>
    </source>
</evidence>
<dbReference type="Pfam" id="PF06985">
    <property type="entry name" value="HET"/>
    <property type="match status" value="1"/>
</dbReference>
<dbReference type="PANTHER" id="PTHR39596:SF4">
    <property type="entry name" value="HET DOMAIN PROTEIN (AFU_ORTHOLOGUE AFUA_3G03140)-RELATED"/>
    <property type="match status" value="1"/>
</dbReference>
<dbReference type="Proteomes" id="UP000800092">
    <property type="component" value="Unassembled WGS sequence"/>
</dbReference>
<proteinExistence type="predicted"/>
<dbReference type="InterPro" id="IPR010730">
    <property type="entry name" value="HET"/>
</dbReference>
<dbReference type="AlphaFoldDB" id="A0A6A6GRN8"/>
<name>A0A6A6GRN8_VIRVR</name>
<dbReference type="OrthoDB" id="2426273at2759"/>